<sequence length="117" mass="13413">MAKKLKPKVLVAVYKICYIYVQDQPCRLLCGTRCYNLPNFINSRSREGLSTKIPKPNQIISNQTQSPRPMDCSDTTCNAPSRQLYLNFESTSHTLVLDSWKSRISQNLNGRLKTFLL</sequence>
<evidence type="ECO:0000313" key="2">
    <source>
        <dbReference type="Proteomes" id="UP001062846"/>
    </source>
</evidence>
<accession>A0ACC0PQA7</accession>
<organism evidence="1 2">
    <name type="scientific">Rhododendron molle</name>
    <name type="common">Chinese azalea</name>
    <name type="synonym">Azalea mollis</name>
    <dbReference type="NCBI Taxonomy" id="49168"/>
    <lineage>
        <taxon>Eukaryota</taxon>
        <taxon>Viridiplantae</taxon>
        <taxon>Streptophyta</taxon>
        <taxon>Embryophyta</taxon>
        <taxon>Tracheophyta</taxon>
        <taxon>Spermatophyta</taxon>
        <taxon>Magnoliopsida</taxon>
        <taxon>eudicotyledons</taxon>
        <taxon>Gunneridae</taxon>
        <taxon>Pentapetalae</taxon>
        <taxon>asterids</taxon>
        <taxon>Ericales</taxon>
        <taxon>Ericaceae</taxon>
        <taxon>Ericoideae</taxon>
        <taxon>Rhodoreae</taxon>
        <taxon>Rhododendron</taxon>
    </lineage>
</organism>
<name>A0ACC0PQA7_RHOML</name>
<comment type="caution">
    <text evidence="1">The sequence shown here is derived from an EMBL/GenBank/DDBJ whole genome shotgun (WGS) entry which is preliminary data.</text>
</comment>
<reference evidence="1" key="1">
    <citation type="submission" date="2022-02" db="EMBL/GenBank/DDBJ databases">
        <title>Plant Genome Project.</title>
        <authorList>
            <person name="Zhang R.-G."/>
        </authorList>
    </citation>
    <scope>NUCLEOTIDE SEQUENCE</scope>
    <source>
        <strain evidence="1">AT1</strain>
    </source>
</reference>
<protein>
    <submittedName>
        <fullName evidence="1">Uncharacterized protein</fullName>
    </submittedName>
</protein>
<proteinExistence type="predicted"/>
<dbReference type="EMBL" id="CM046389">
    <property type="protein sequence ID" value="KAI8567776.1"/>
    <property type="molecule type" value="Genomic_DNA"/>
</dbReference>
<gene>
    <name evidence="1" type="ORF">RHMOL_Rhmol02G0148000</name>
</gene>
<dbReference type="Proteomes" id="UP001062846">
    <property type="component" value="Chromosome 2"/>
</dbReference>
<evidence type="ECO:0000313" key="1">
    <source>
        <dbReference type="EMBL" id="KAI8567776.1"/>
    </source>
</evidence>
<keyword evidence="2" id="KW-1185">Reference proteome</keyword>